<proteinExistence type="inferred from homology"/>
<dbReference type="GO" id="GO:0042276">
    <property type="term" value="P:error-prone translesion synthesis"/>
    <property type="evidence" value="ECO:0007669"/>
    <property type="project" value="EnsemblFungi"/>
</dbReference>
<dbReference type="GO" id="GO:1990303">
    <property type="term" value="C:UBR1-RAD6 ubiquitin ligase complex"/>
    <property type="evidence" value="ECO:0007669"/>
    <property type="project" value="EnsemblFungi"/>
</dbReference>
<name>A0A1W0E671_9MICR</name>
<keyword evidence="7" id="KW-1185">Reference proteome</keyword>
<dbReference type="GO" id="GO:0034620">
    <property type="term" value="P:cellular response to unfolded protein"/>
    <property type="evidence" value="ECO:0007669"/>
    <property type="project" value="EnsemblFungi"/>
</dbReference>
<dbReference type="GO" id="GO:0031509">
    <property type="term" value="P:subtelomeric heterochromatin formation"/>
    <property type="evidence" value="ECO:0007669"/>
    <property type="project" value="EnsemblFungi"/>
</dbReference>
<evidence type="ECO:0000256" key="4">
    <source>
        <dbReference type="RuleBase" id="RU362109"/>
    </source>
</evidence>
<dbReference type="FunFam" id="3.10.110.10:FF:000090">
    <property type="entry name" value="Ubiquitin-conjugating enzyme E2-17 kDa"/>
    <property type="match status" value="1"/>
</dbReference>
<evidence type="ECO:0000259" key="5">
    <source>
        <dbReference type="PROSITE" id="PS50127"/>
    </source>
</evidence>
<evidence type="ECO:0000256" key="2">
    <source>
        <dbReference type="ARBA" id="ARBA00022786"/>
    </source>
</evidence>
<dbReference type="GO" id="GO:1990304">
    <property type="term" value="C:MUB1-RAD6-UBR2 ubiquitin ligase complex"/>
    <property type="evidence" value="ECO:0007669"/>
    <property type="project" value="EnsemblFungi"/>
</dbReference>
<dbReference type="GO" id="GO:0070987">
    <property type="term" value="P:error-free translesion synthesis"/>
    <property type="evidence" value="ECO:0007669"/>
    <property type="project" value="EnsemblFungi"/>
</dbReference>
<evidence type="ECO:0000256" key="1">
    <source>
        <dbReference type="ARBA" id="ARBA00022679"/>
    </source>
</evidence>
<dbReference type="GO" id="GO:0071629">
    <property type="term" value="P:cytoplasm protein quality control by the ubiquitin-proteasome system"/>
    <property type="evidence" value="ECO:0007669"/>
    <property type="project" value="EnsemblFungi"/>
</dbReference>
<accession>A0A1W0E671</accession>
<gene>
    <name evidence="6" type="primary">UBC2</name>
    <name evidence="6" type="ORF">EHP00_986</name>
</gene>
<dbReference type="OrthoDB" id="9984419at2759"/>
<dbReference type="GO" id="GO:0033503">
    <property type="term" value="C:HULC complex"/>
    <property type="evidence" value="ECO:0007669"/>
    <property type="project" value="EnsemblFungi"/>
</dbReference>
<dbReference type="SUPFAM" id="SSF54495">
    <property type="entry name" value="UBC-like"/>
    <property type="match status" value="1"/>
</dbReference>
<dbReference type="GO" id="GO:0120174">
    <property type="term" value="P:stress-induced homeostatically regulated protein degradation pathway"/>
    <property type="evidence" value="ECO:0007669"/>
    <property type="project" value="EnsemblFungi"/>
</dbReference>
<dbReference type="GO" id="GO:0036503">
    <property type="term" value="P:ERAD pathway"/>
    <property type="evidence" value="ECO:0007669"/>
    <property type="project" value="EnsemblFungi"/>
</dbReference>
<dbReference type="GO" id="GO:0031571">
    <property type="term" value="P:mitotic G1 DNA damage checkpoint signaling"/>
    <property type="evidence" value="ECO:0007669"/>
    <property type="project" value="EnsemblFungi"/>
</dbReference>
<dbReference type="GO" id="GO:0003697">
    <property type="term" value="F:single-stranded DNA binding"/>
    <property type="evidence" value="ECO:0007669"/>
    <property type="project" value="EnsemblFungi"/>
</dbReference>
<dbReference type="InterPro" id="IPR023313">
    <property type="entry name" value="UBQ-conjugating_AS"/>
</dbReference>
<dbReference type="GO" id="GO:0005737">
    <property type="term" value="C:cytoplasm"/>
    <property type="evidence" value="ECO:0007669"/>
    <property type="project" value="EnsemblFungi"/>
</dbReference>
<dbReference type="GO" id="GO:2000639">
    <property type="term" value="P:negative regulation of SREBP signaling pathway"/>
    <property type="evidence" value="ECO:0007669"/>
    <property type="project" value="EnsemblFungi"/>
</dbReference>
<comment type="similarity">
    <text evidence="4">Belongs to the ubiquitin-conjugating enzyme family.</text>
</comment>
<organism evidence="6 7">
    <name type="scientific">Ecytonucleospora hepatopenaei</name>
    <dbReference type="NCBI Taxonomy" id="646526"/>
    <lineage>
        <taxon>Eukaryota</taxon>
        <taxon>Fungi</taxon>
        <taxon>Fungi incertae sedis</taxon>
        <taxon>Microsporidia</taxon>
        <taxon>Enterocytozoonidae</taxon>
        <taxon>Ecytonucleospora</taxon>
    </lineage>
</organism>
<dbReference type="STRING" id="646526.A0A1W0E671"/>
<dbReference type="GO" id="GO:0007535">
    <property type="term" value="P:donor selection"/>
    <property type="evidence" value="ECO:0007669"/>
    <property type="project" value="EnsemblFungi"/>
</dbReference>
<keyword evidence="4" id="KW-0067">ATP-binding</keyword>
<dbReference type="GO" id="GO:0000781">
    <property type="term" value="C:chromosome, telomeric region"/>
    <property type="evidence" value="ECO:0007669"/>
    <property type="project" value="GOC"/>
</dbReference>
<dbReference type="GO" id="GO:0016567">
    <property type="term" value="P:protein ubiquitination"/>
    <property type="evidence" value="ECO:0007669"/>
    <property type="project" value="EnsemblFungi"/>
</dbReference>
<dbReference type="EMBL" id="MNPJ01000017">
    <property type="protein sequence ID" value="OQS54706.1"/>
    <property type="molecule type" value="Genomic_DNA"/>
</dbReference>
<dbReference type="GO" id="GO:0000724">
    <property type="term" value="P:double-strand break repair via homologous recombination"/>
    <property type="evidence" value="ECO:0007669"/>
    <property type="project" value="EnsemblFungi"/>
</dbReference>
<sequence length="154" mass="17476">MITPAKRRLCKDLTEIETAAKTHNIIAEPVDNDIYTWVAIISGPKGTIFEGGFFSLVLLFDEEYPQHAPQVFFKSKMFHPNIYASGDICLDILKSKWSPSYSVLSLLLSIQSLLADPNENSPANAEAANLYMQNREEYEKRVKETVELSWANFE</sequence>
<protein>
    <submittedName>
        <fullName evidence="6">UBC2</fullName>
    </submittedName>
</protein>
<dbReference type="GO" id="GO:0000722">
    <property type="term" value="P:telomere maintenance via recombination"/>
    <property type="evidence" value="ECO:0007669"/>
    <property type="project" value="EnsemblFungi"/>
</dbReference>
<dbReference type="GO" id="GO:0006366">
    <property type="term" value="P:transcription by RNA polymerase II"/>
    <property type="evidence" value="ECO:0007669"/>
    <property type="project" value="EnsemblFungi"/>
</dbReference>
<reference evidence="6 7" key="1">
    <citation type="journal article" date="2017" name="Environ. Microbiol.">
        <title>Decay of the glycolytic pathway and adaptation to intranuclear parasitism within Enterocytozoonidae microsporidia.</title>
        <authorList>
            <person name="Wiredu Boakye D."/>
            <person name="Jaroenlak P."/>
            <person name="Prachumwat A."/>
            <person name="Williams T.A."/>
            <person name="Bateman K.S."/>
            <person name="Itsathitphaisarn O."/>
            <person name="Sritunyalucksana K."/>
            <person name="Paszkiewicz K.H."/>
            <person name="Moore K.A."/>
            <person name="Stentiford G.D."/>
            <person name="Williams B.A."/>
        </authorList>
    </citation>
    <scope>NUCLEOTIDE SEQUENCE [LARGE SCALE GENOMIC DNA]</scope>
    <source>
        <strain evidence="6 7">TH1</strain>
    </source>
</reference>
<dbReference type="GO" id="GO:0017116">
    <property type="term" value="F:single-stranded DNA helicase activity"/>
    <property type="evidence" value="ECO:0007669"/>
    <property type="project" value="EnsemblFungi"/>
</dbReference>
<dbReference type="GO" id="GO:0097505">
    <property type="term" value="C:Rad6-Rad18 complex"/>
    <property type="evidence" value="ECO:0007669"/>
    <property type="project" value="EnsemblFungi"/>
</dbReference>
<dbReference type="Proteomes" id="UP000192758">
    <property type="component" value="Unassembled WGS sequence"/>
</dbReference>
<dbReference type="GO" id="GO:0070628">
    <property type="term" value="F:proteasome binding"/>
    <property type="evidence" value="ECO:0007669"/>
    <property type="project" value="EnsemblFungi"/>
</dbReference>
<dbReference type="InterPro" id="IPR050113">
    <property type="entry name" value="Ub_conjugating_enzyme"/>
</dbReference>
<dbReference type="InterPro" id="IPR000608">
    <property type="entry name" value="UBC"/>
</dbReference>
<dbReference type="GO" id="GO:0042275">
    <property type="term" value="P:error-free postreplication DNA repair"/>
    <property type="evidence" value="ECO:0007669"/>
    <property type="project" value="EnsemblFungi"/>
</dbReference>
<dbReference type="GO" id="GO:0061631">
    <property type="term" value="F:ubiquitin conjugating enzyme activity"/>
    <property type="evidence" value="ECO:0007669"/>
    <property type="project" value="EnsemblFungi"/>
</dbReference>
<dbReference type="GO" id="GO:0071596">
    <property type="term" value="P:ubiquitin-dependent protein catabolic process via the N-end rule pathway"/>
    <property type="evidence" value="ECO:0007669"/>
    <property type="project" value="EnsemblFungi"/>
</dbReference>
<dbReference type="GO" id="GO:0042138">
    <property type="term" value="P:meiotic DNA double-strand break formation"/>
    <property type="evidence" value="ECO:0007669"/>
    <property type="project" value="EnsemblFungi"/>
</dbReference>
<dbReference type="GO" id="GO:0006353">
    <property type="term" value="P:DNA-templated transcription termination"/>
    <property type="evidence" value="ECO:0007669"/>
    <property type="project" value="EnsemblFungi"/>
</dbReference>
<dbReference type="VEuPathDB" id="MicrosporidiaDB:EHP00_986"/>
<evidence type="ECO:0000313" key="6">
    <source>
        <dbReference type="EMBL" id="OQS54706.1"/>
    </source>
</evidence>
<keyword evidence="2 4" id="KW-0833">Ubl conjugation pathway</keyword>
<keyword evidence="1" id="KW-0808">Transferase</keyword>
<dbReference type="SMART" id="SM00212">
    <property type="entry name" value="UBCc"/>
    <property type="match status" value="1"/>
</dbReference>
<dbReference type="GO" id="GO:0090089">
    <property type="term" value="P:regulation of dipeptide transport"/>
    <property type="evidence" value="ECO:0007669"/>
    <property type="project" value="EnsemblFungi"/>
</dbReference>
<dbReference type="PROSITE" id="PS50127">
    <property type="entry name" value="UBC_2"/>
    <property type="match status" value="1"/>
</dbReference>
<evidence type="ECO:0000313" key="7">
    <source>
        <dbReference type="Proteomes" id="UP000192758"/>
    </source>
</evidence>
<dbReference type="GO" id="GO:0005524">
    <property type="term" value="F:ATP binding"/>
    <property type="evidence" value="ECO:0007669"/>
    <property type="project" value="UniProtKB-UniRule"/>
</dbReference>
<dbReference type="GO" id="GO:0009302">
    <property type="term" value="P:sno(s)RNA transcription"/>
    <property type="evidence" value="ECO:0007669"/>
    <property type="project" value="EnsemblFungi"/>
</dbReference>
<comment type="caution">
    <text evidence="6">The sequence shown here is derived from an EMBL/GenBank/DDBJ whole genome shotgun (WGS) entry which is preliminary data.</text>
</comment>
<dbReference type="PROSITE" id="PS00183">
    <property type="entry name" value="UBC_1"/>
    <property type="match status" value="1"/>
</dbReference>
<dbReference type="Gene3D" id="3.10.110.10">
    <property type="entry name" value="Ubiquitin Conjugating Enzyme"/>
    <property type="match status" value="1"/>
</dbReference>
<feature type="domain" description="UBC core" evidence="5">
    <location>
        <begin position="4"/>
        <end position="151"/>
    </location>
</feature>
<dbReference type="InterPro" id="IPR016135">
    <property type="entry name" value="UBQ-conjugating_enzyme/RWD"/>
</dbReference>
<keyword evidence="4" id="KW-0547">Nucleotide-binding</keyword>
<dbReference type="Pfam" id="PF00179">
    <property type="entry name" value="UQ_con"/>
    <property type="match status" value="1"/>
</dbReference>
<dbReference type="GO" id="GO:0005634">
    <property type="term" value="C:nucleus"/>
    <property type="evidence" value="ECO:0007669"/>
    <property type="project" value="EnsemblFungi"/>
</dbReference>
<feature type="active site" description="Glycyl thioester intermediate" evidence="3">
    <location>
        <position position="89"/>
    </location>
</feature>
<dbReference type="GO" id="GO:1990305">
    <property type="term" value="C:RAD6-UBR2 ubiquitin ligase complex"/>
    <property type="evidence" value="ECO:0007669"/>
    <property type="project" value="EnsemblFungi"/>
</dbReference>
<evidence type="ECO:0000256" key="3">
    <source>
        <dbReference type="PROSITE-ProRule" id="PRU10133"/>
    </source>
</evidence>
<dbReference type="AlphaFoldDB" id="A0A1W0E671"/>
<dbReference type="PANTHER" id="PTHR24067">
    <property type="entry name" value="UBIQUITIN-CONJUGATING ENZYME E2"/>
    <property type="match status" value="1"/>
</dbReference>